<keyword evidence="1" id="KW-0863">Zinc-finger</keyword>
<feature type="region of interest" description="Disordered" evidence="2">
    <location>
        <begin position="1"/>
        <end position="20"/>
    </location>
</feature>
<evidence type="ECO:0000259" key="3">
    <source>
        <dbReference type="PROSITE" id="PS50158"/>
    </source>
</evidence>
<gene>
    <name evidence="4" type="ORF">Adt_32456</name>
</gene>
<dbReference type="EMBL" id="JBFOLK010000010">
    <property type="protein sequence ID" value="KAL2479490.1"/>
    <property type="molecule type" value="Genomic_DNA"/>
</dbReference>
<keyword evidence="1" id="KW-0862">Zinc</keyword>
<dbReference type="Pfam" id="PF00098">
    <property type="entry name" value="zf-CCHC"/>
    <property type="match status" value="1"/>
</dbReference>
<dbReference type="GO" id="GO:0008270">
    <property type="term" value="F:zinc ion binding"/>
    <property type="evidence" value="ECO:0007669"/>
    <property type="project" value="UniProtKB-KW"/>
</dbReference>
<name>A0ABD1QTF7_9LAMI</name>
<keyword evidence="5" id="KW-1185">Reference proteome</keyword>
<dbReference type="SUPFAM" id="SSF57756">
    <property type="entry name" value="Retrovirus zinc finger-like domains"/>
    <property type="match status" value="1"/>
</dbReference>
<evidence type="ECO:0000313" key="4">
    <source>
        <dbReference type="EMBL" id="KAL2479490.1"/>
    </source>
</evidence>
<accession>A0ABD1QTF7</accession>
<dbReference type="InterPro" id="IPR036875">
    <property type="entry name" value="Znf_CCHC_sf"/>
</dbReference>
<organism evidence="4 5">
    <name type="scientific">Abeliophyllum distichum</name>
    <dbReference type="NCBI Taxonomy" id="126358"/>
    <lineage>
        <taxon>Eukaryota</taxon>
        <taxon>Viridiplantae</taxon>
        <taxon>Streptophyta</taxon>
        <taxon>Embryophyta</taxon>
        <taxon>Tracheophyta</taxon>
        <taxon>Spermatophyta</taxon>
        <taxon>Magnoliopsida</taxon>
        <taxon>eudicotyledons</taxon>
        <taxon>Gunneridae</taxon>
        <taxon>Pentapetalae</taxon>
        <taxon>asterids</taxon>
        <taxon>lamiids</taxon>
        <taxon>Lamiales</taxon>
        <taxon>Oleaceae</taxon>
        <taxon>Forsythieae</taxon>
        <taxon>Abeliophyllum</taxon>
    </lineage>
</organism>
<dbReference type="SMART" id="SM00343">
    <property type="entry name" value="ZnF_C2HC"/>
    <property type="match status" value="1"/>
</dbReference>
<keyword evidence="1" id="KW-0479">Metal-binding</keyword>
<feature type="domain" description="CCHC-type" evidence="3">
    <location>
        <begin position="81"/>
        <end position="97"/>
    </location>
</feature>
<dbReference type="Proteomes" id="UP001604336">
    <property type="component" value="Unassembled WGS sequence"/>
</dbReference>
<evidence type="ECO:0000256" key="2">
    <source>
        <dbReference type="SAM" id="MobiDB-lite"/>
    </source>
</evidence>
<dbReference type="Gene3D" id="4.10.60.10">
    <property type="entry name" value="Zinc finger, CCHC-type"/>
    <property type="match status" value="1"/>
</dbReference>
<proteinExistence type="predicted"/>
<evidence type="ECO:0000256" key="1">
    <source>
        <dbReference type="PROSITE-ProRule" id="PRU00047"/>
    </source>
</evidence>
<dbReference type="PROSITE" id="PS50158">
    <property type="entry name" value="ZF_CCHC"/>
    <property type="match status" value="1"/>
</dbReference>
<sequence>MGRTGPVRSGPVLVKTGPARPVKRGAEPLAVKCHHDHKSCSCPGKKKHHIKRFKFCKRHPKTFPKKRRFFRRKFSKKKGNRCFICGQKGHFAKNCPKQKKTKVLQQIYATTQVDGEIDLESMFSEQDEQSPDTIFMLEEDTDDSLSDNSDDEFFSDECYGIQVIGLSLSVPMIEVKIPIKYDRPIIVASLFDIGAACSILNPTVLPSPMWKSHRQIF</sequence>
<reference evidence="5" key="1">
    <citation type="submission" date="2024-07" db="EMBL/GenBank/DDBJ databases">
        <title>Two chromosome-level genome assemblies of Korean endemic species Abeliophyllum distichum and Forsythia ovata (Oleaceae).</title>
        <authorList>
            <person name="Jang H."/>
        </authorList>
    </citation>
    <scope>NUCLEOTIDE SEQUENCE [LARGE SCALE GENOMIC DNA]</scope>
</reference>
<dbReference type="InterPro" id="IPR001878">
    <property type="entry name" value="Znf_CCHC"/>
</dbReference>
<comment type="caution">
    <text evidence="4">The sequence shown here is derived from an EMBL/GenBank/DDBJ whole genome shotgun (WGS) entry which is preliminary data.</text>
</comment>
<protein>
    <recommendedName>
        <fullName evidence="3">CCHC-type domain-containing protein</fullName>
    </recommendedName>
</protein>
<evidence type="ECO:0000313" key="5">
    <source>
        <dbReference type="Proteomes" id="UP001604336"/>
    </source>
</evidence>
<dbReference type="AlphaFoldDB" id="A0ABD1QTF7"/>